<evidence type="ECO:0000313" key="3">
    <source>
        <dbReference type="EMBL" id="CAI4032547.1"/>
    </source>
</evidence>
<dbReference type="KEGG" id="nti:DNFV4_02977"/>
<keyword evidence="1" id="KW-0547">Nucleotide-binding</keyword>
<accession>A0AA86N0P9</accession>
<reference evidence="3" key="1">
    <citation type="submission" date="2022-10" db="EMBL/GenBank/DDBJ databases">
        <authorList>
            <person name="Koch H."/>
        </authorList>
    </citation>
    <scope>NUCLEOTIDE SEQUENCE</scope>
    <source>
        <strain evidence="3">DNF</strain>
    </source>
</reference>
<dbReference type="SUPFAM" id="SSF56059">
    <property type="entry name" value="Glutathione synthetase ATP-binding domain-like"/>
    <property type="match status" value="1"/>
</dbReference>
<dbReference type="InterPro" id="IPR011761">
    <property type="entry name" value="ATP-grasp"/>
</dbReference>
<dbReference type="Pfam" id="PF15632">
    <property type="entry name" value="ATPgrasp_Ter"/>
    <property type="match status" value="1"/>
</dbReference>
<evidence type="ECO:0000313" key="4">
    <source>
        <dbReference type="Proteomes" id="UP001179121"/>
    </source>
</evidence>
<dbReference type="Proteomes" id="UP001179121">
    <property type="component" value="Chromosome"/>
</dbReference>
<proteinExistence type="predicted"/>
<dbReference type="RefSeq" id="WP_289269269.1">
    <property type="nucleotide sequence ID" value="NZ_OX365700.1"/>
</dbReference>
<organism evidence="3 4">
    <name type="scientific">Nitrospira tepida</name>
    <dbReference type="NCBI Taxonomy" id="2973512"/>
    <lineage>
        <taxon>Bacteria</taxon>
        <taxon>Pseudomonadati</taxon>
        <taxon>Nitrospirota</taxon>
        <taxon>Nitrospiria</taxon>
        <taxon>Nitrospirales</taxon>
        <taxon>Nitrospiraceae</taxon>
        <taxon>Nitrospira</taxon>
    </lineage>
</organism>
<evidence type="ECO:0000259" key="2">
    <source>
        <dbReference type="PROSITE" id="PS50975"/>
    </source>
</evidence>
<keyword evidence="1" id="KW-0067">ATP-binding</keyword>
<keyword evidence="4" id="KW-1185">Reference proteome</keyword>
<gene>
    <name evidence="3" type="ORF">DNFV4_02977</name>
</gene>
<dbReference type="AlphaFoldDB" id="A0AA86N0P9"/>
<dbReference type="Gene3D" id="3.30.470.20">
    <property type="entry name" value="ATP-grasp fold, B domain"/>
    <property type="match status" value="1"/>
</dbReference>
<name>A0AA86N0P9_9BACT</name>
<dbReference type="GO" id="GO:0005524">
    <property type="term" value="F:ATP binding"/>
    <property type="evidence" value="ECO:0007669"/>
    <property type="project" value="UniProtKB-UniRule"/>
</dbReference>
<feature type="domain" description="ATP-grasp" evidence="2">
    <location>
        <begin position="118"/>
        <end position="309"/>
    </location>
</feature>
<evidence type="ECO:0000256" key="1">
    <source>
        <dbReference type="PROSITE-ProRule" id="PRU00409"/>
    </source>
</evidence>
<protein>
    <submittedName>
        <fullName evidence="3">Carbamoyl phosphate synthase large subunit</fullName>
    </submittedName>
</protein>
<sequence length="399" mass="45428">MSVLVTDGNERAALAVTRALGRKQIDVLVGSETERSLAGSSRYCRRAFRYPSPYEDPKGYLDVLLQMVTDRQVEMLVPISDLAMHLIGERRAQFDARTRVAAPAPAVYETLSDKYRLMRLAQQLDVPIPDTLFVEEGRLPQDLRSVGEFPLIVKPGRSRIPIDGAWTNTSVRQVVNREELEQVYRQTPYLKWPSLIQRRIEGEGQGIFALCDHGRPVALFAHRRLREKPPAGGVSVLRESIELPKPMADHALRLLHHVGWHGVAMVEFKVERRTGIPYLMEINGRFWGSLQLAVDAGLNFPFLLHQLICGRPVQAPVGYRVGVKSRWLLGDLDHLLARLFKSEETLRLPPGAPSRMRCALEFARFFQKDLHYEVERWEDLGPAWQELRAYVKAMVKGRA</sequence>
<dbReference type="Gene3D" id="3.40.50.20">
    <property type="match status" value="1"/>
</dbReference>
<dbReference type="GO" id="GO:0046872">
    <property type="term" value="F:metal ion binding"/>
    <property type="evidence" value="ECO:0007669"/>
    <property type="project" value="InterPro"/>
</dbReference>
<dbReference type="PROSITE" id="PS50975">
    <property type="entry name" value="ATP_GRASP"/>
    <property type="match status" value="1"/>
</dbReference>
<dbReference type="EMBL" id="OX365700">
    <property type="protein sequence ID" value="CAI4032547.1"/>
    <property type="molecule type" value="Genomic_DNA"/>
</dbReference>